<protein>
    <submittedName>
        <fullName evidence="1">Uncharacterized protein</fullName>
    </submittedName>
</protein>
<dbReference type="AlphaFoldDB" id="A0A392V8M4"/>
<proteinExistence type="predicted"/>
<organism evidence="1 2">
    <name type="scientific">Trifolium medium</name>
    <dbReference type="NCBI Taxonomy" id="97028"/>
    <lineage>
        <taxon>Eukaryota</taxon>
        <taxon>Viridiplantae</taxon>
        <taxon>Streptophyta</taxon>
        <taxon>Embryophyta</taxon>
        <taxon>Tracheophyta</taxon>
        <taxon>Spermatophyta</taxon>
        <taxon>Magnoliopsida</taxon>
        <taxon>eudicotyledons</taxon>
        <taxon>Gunneridae</taxon>
        <taxon>Pentapetalae</taxon>
        <taxon>rosids</taxon>
        <taxon>fabids</taxon>
        <taxon>Fabales</taxon>
        <taxon>Fabaceae</taxon>
        <taxon>Papilionoideae</taxon>
        <taxon>50 kb inversion clade</taxon>
        <taxon>NPAAA clade</taxon>
        <taxon>Hologalegina</taxon>
        <taxon>IRL clade</taxon>
        <taxon>Trifolieae</taxon>
        <taxon>Trifolium</taxon>
    </lineage>
</organism>
<evidence type="ECO:0000313" key="1">
    <source>
        <dbReference type="EMBL" id="MCI84678.1"/>
    </source>
</evidence>
<reference evidence="1 2" key="1">
    <citation type="journal article" date="2018" name="Front. Plant Sci.">
        <title>Red Clover (Trifolium pratense) and Zigzag Clover (T. medium) - A Picture of Genomic Similarities and Differences.</title>
        <authorList>
            <person name="Dluhosova J."/>
            <person name="Istvanek J."/>
            <person name="Nedelnik J."/>
            <person name="Repkova J."/>
        </authorList>
    </citation>
    <scope>NUCLEOTIDE SEQUENCE [LARGE SCALE GENOMIC DNA]</scope>
    <source>
        <strain evidence="2">cv. 10/8</strain>
        <tissue evidence="1">Leaf</tissue>
    </source>
</reference>
<accession>A0A392V8M4</accession>
<evidence type="ECO:0000313" key="2">
    <source>
        <dbReference type="Proteomes" id="UP000265520"/>
    </source>
</evidence>
<sequence>MGLVERMVGVDVVVLLDGVMENGLE</sequence>
<feature type="non-terminal residue" evidence="1">
    <location>
        <position position="25"/>
    </location>
</feature>
<keyword evidence="2" id="KW-1185">Reference proteome</keyword>
<dbReference type="Proteomes" id="UP000265520">
    <property type="component" value="Unassembled WGS sequence"/>
</dbReference>
<name>A0A392V8M4_9FABA</name>
<comment type="caution">
    <text evidence="1">The sequence shown here is derived from an EMBL/GenBank/DDBJ whole genome shotgun (WGS) entry which is preliminary data.</text>
</comment>
<dbReference type="EMBL" id="LXQA011096693">
    <property type="protein sequence ID" value="MCI84678.1"/>
    <property type="molecule type" value="Genomic_DNA"/>
</dbReference>